<dbReference type="PANTHER" id="PTHR10371">
    <property type="entry name" value="NADH DEHYDROGENASE UBIQUINONE FLAVOPROTEIN 2, MITOCHONDRIAL"/>
    <property type="match status" value="1"/>
</dbReference>
<feature type="binding site" evidence="10">
    <location>
        <position position="129"/>
    </location>
    <ligand>
        <name>[2Fe-2S] cluster</name>
        <dbReference type="ChEBI" id="CHEBI:190135"/>
    </ligand>
</feature>
<comment type="cofactor">
    <cofactor evidence="9">
        <name>[2Fe-2S] cluster</name>
        <dbReference type="ChEBI" id="CHEBI:190135"/>
    </cofactor>
</comment>
<dbReference type="GO" id="GO:0051537">
    <property type="term" value="F:2 iron, 2 sulfur cluster binding"/>
    <property type="evidence" value="ECO:0007669"/>
    <property type="project" value="UniProtKB-KW"/>
</dbReference>
<evidence type="ECO:0000256" key="2">
    <source>
        <dbReference type="ARBA" id="ARBA00019898"/>
    </source>
</evidence>
<organism evidence="11 12">
    <name type="scientific">Dasania phycosphaerae</name>
    <dbReference type="NCBI Taxonomy" id="2950436"/>
    <lineage>
        <taxon>Bacteria</taxon>
        <taxon>Pseudomonadati</taxon>
        <taxon>Pseudomonadota</taxon>
        <taxon>Gammaproteobacteria</taxon>
        <taxon>Cellvibrionales</taxon>
        <taxon>Spongiibacteraceae</taxon>
        <taxon>Dasania</taxon>
    </lineage>
</organism>
<evidence type="ECO:0000313" key="11">
    <source>
        <dbReference type="EMBL" id="MCZ0866154.1"/>
    </source>
</evidence>
<dbReference type="CDD" id="cd03064">
    <property type="entry name" value="TRX_Fd_NuoE"/>
    <property type="match status" value="1"/>
</dbReference>
<comment type="similarity">
    <text evidence="1">Belongs to the complex I 24 kDa subunit family.</text>
</comment>
<evidence type="ECO:0000313" key="12">
    <source>
        <dbReference type="Proteomes" id="UP001069090"/>
    </source>
</evidence>
<keyword evidence="3 10" id="KW-0001">2Fe-2S</keyword>
<dbReference type="Gene3D" id="1.10.10.1590">
    <property type="entry name" value="NADH-quinone oxidoreductase subunit E"/>
    <property type="match status" value="1"/>
</dbReference>
<evidence type="ECO:0000256" key="9">
    <source>
        <dbReference type="ARBA" id="ARBA00034078"/>
    </source>
</evidence>
<sequence length="165" mass="18252">MMSSQIIPSLSAAELADIDAEISHAPYKAAVAIDALKIVQSYRGWVSDESLKAIAQHLEMSPAELDGIATFYNLIFRQPVGEQVILLCNSVTCWIKGYEQIREQISQHLGVGLGETTTDKAYTFLPVTCLGACDKAPVMMVGDELHEHIDRNDLTQIFRSREQAQ</sequence>
<evidence type="ECO:0000256" key="3">
    <source>
        <dbReference type="ARBA" id="ARBA00022714"/>
    </source>
</evidence>
<feature type="binding site" evidence="10">
    <location>
        <position position="93"/>
    </location>
    <ligand>
        <name>[2Fe-2S] cluster</name>
        <dbReference type="ChEBI" id="CHEBI:190135"/>
    </ligand>
</feature>
<dbReference type="EMBL" id="JAPTGG010000010">
    <property type="protein sequence ID" value="MCZ0866154.1"/>
    <property type="molecule type" value="Genomic_DNA"/>
</dbReference>
<keyword evidence="11" id="KW-0560">Oxidoreductase</keyword>
<evidence type="ECO:0000256" key="7">
    <source>
        <dbReference type="ARBA" id="ARBA00031580"/>
    </source>
</evidence>
<dbReference type="InterPro" id="IPR041921">
    <property type="entry name" value="NuoE_N"/>
</dbReference>
<evidence type="ECO:0000256" key="6">
    <source>
        <dbReference type="ARBA" id="ARBA00023014"/>
    </source>
</evidence>
<dbReference type="NCBIfam" id="NF005722">
    <property type="entry name" value="PRK07539.1-2"/>
    <property type="match status" value="1"/>
</dbReference>
<keyword evidence="5 10" id="KW-0408">Iron</keyword>
<evidence type="ECO:0000256" key="8">
    <source>
        <dbReference type="ARBA" id="ARBA00032788"/>
    </source>
</evidence>
<dbReference type="AlphaFoldDB" id="A0A9J6RP94"/>
<evidence type="ECO:0000256" key="10">
    <source>
        <dbReference type="PIRSR" id="PIRSR000216-1"/>
    </source>
</evidence>
<dbReference type="SUPFAM" id="SSF52833">
    <property type="entry name" value="Thioredoxin-like"/>
    <property type="match status" value="1"/>
</dbReference>
<dbReference type="PIRSF" id="PIRSF000216">
    <property type="entry name" value="NADH_DH_24kDa"/>
    <property type="match status" value="1"/>
</dbReference>
<feature type="binding site" evidence="10">
    <location>
        <position position="133"/>
    </location>
    <ligand>
        <name>[2Fe-2S] cluster</name>
        <dbReference type="ChEBI" id="CHEBI:190135"/>
    </ligand>
</feature>
<protein>
    <recommendedName>
        <fullName evidence="2">NADH-quinone oxidoreductase subunit E</fullName>
    </recommendedName>
    <alternativeName>
        <fullName evidence="7">NADH dehydrogenase I subunit E</fullName>
    </alternativeName>
    <alternativeName>
        <fullName evidence="8">NDH-1 subunit E</fullName>
    </alternativeName>
</protein>
<dbReference type="Gene3D" id="3.40.30.10">
    <property type="entry name" value="Glutaredoxin"/>
    <property type="match status" value="1"/>
</dbReference>
<dbReference type="PANTHER" id="PTHR10371:SF3">
    <property type="entry name" value="NADH DEHYDROGENASE [UBIQUINONE] FLAVOPROTEIN 2, MITOCHONDRIAL"/>
    <property type="match status" value="1"/>
</dbReference>
<comment type="cofactor">
    <cofactor evidence="10">
        <name>[2Fe-2S] cluster</name>
        <dbReference type="ChEBI" id="CHEBI:190135"/>
    </cofactor>
    <text evidence="10">Binds 1 [2Fe-2S] cluster.</text>
</comment>
<name>A0A9J6RP94_9GAMM</name>
<proteinExistence type="inferred from homology"/>
<feature type="binding site" evidence="10">
    <location>
        <position position="88"/>
    </location>
    <ligand>
        <name>[2Fe-2S] cluster</name>
        <dbReference type="ChEBI" id="CHEBI:190135"/>
    </ligand>
</feature>
<gene>
    <name evidence="11" type="primary">nuoE</name>
    <name evidence="11" type="ORF">O0V09_13165</name>
</gene>
<reference evidence="11 12" key="1">
    <citation type="submission" date="2022-12" db="EMBL/GenBank/DDBJ databases">
        <title>Dasania phycosphaerae sp. nov., isolated from particulate material of the south coast of Korea.</title>
        <authorList>
            <person name="Jiang Y."/>
        </authorList>
    </citation>
    <scope>NUCLEOTIDE SEQUENCE [LARGE SCALE GENOMIC DNA]</scope>
    <source>
        <strain evidence="11 12">GY-19</strain>
    </source>
</reference>
<evidence type="ECO:0000256" key="5">
    <source>
        <dbReference type="ARBA" id="ARBA00023004"/>
    </source>
</evidence>
<dbReference type="Proteomes" id="UP001069090">
    <property type="component" value="Unassembled WGS sequence"/>
</dbReference>
<dbReference type="GO" id="GO:0046872">
    <property type="term" value="F:metal ion binding"/>
    <property type="evidence" value="ECO:0007669"/>
    <property type="project" value="UniProtKB-KW"/>
</dbReference>
<keyword evidence="12" id="KW-1185">Reference proteome</keyword>
<dbReference type="InterPro" id="IPR036249">
    <property type="entry name" value="Thioredoxin-like_sf"/>
</dbReference>
<keyword evidence="6 10" id="KW-0411">Iron-sulfur</keyword>
<accession>A0A9J6RP94</accession>
<dbReference type="RefSeq" id="WP_258332308.1">
    <property type="nucleotide sequence ID" value="NZ_JAPTGG010000010.1"/>
</dbReference>
<evidence type="ECO:0000256" key="1">
    <source>
        <dbReference type="ARBA" id="ARBA00010643"/>
    </source>
</evidence>
<dbReference type="InterPro" id="IPR002023">
    <property type="entry name" value="NuoE-like"/>
</dbReference>
<comment type="caution">
    <text evidence="11">The sequence shown here is derived from an EMBL/GenBank/DDBJ whole genome shotgun (WGS) entry which is preliminary data.</text>
</comment>
<keyword evidence="4 10" id="KW-0479">Metal-binding</keyword>
<dbReference type="Pfam" id="PF01257">
    <property type="entry name" value="2Fe-2S_thioredx"/>
    <property type="match status" value="1"/>
</dbReference>
<dbReference type="GO" id="GO:0003954">
    <property type="term" value="F:NADH dehydrogenase activity"/>
    <property type="evidence" value="ECO:0007669"/>
    <property type="project" value="TreeGrafter"/>
</dbReference>
<dbReference type="InterPro" id="IPR042128">
    <property type="entry name" value="NuoE_dom"/>
</dbReference>
<evidence type="ECO:0000256" key="4">
    <source>
        <dbReference type="ARBA" id="ARBA00022723"/>
    </source>
</evidence>